<keyword evidence="3" id="KW-1185">Reference proteome</keyword>
<evidence type="ECO:0000256" key="1">
    <source>
        <dbReference type="SAM" id="Coils"/>
    </source>
</evidence>
<dbReference type="Proteomes" id="UP001153269">
    <property type="component" value="Unassembled WGS sequence"/>
</dbReference>
<name>A0A9N7W2W5_PLEPL</name>
<gene>
    <name evidence="2" type="ORF">PLEPLA_LOCUS46966</name>
</gene>
<feature type="coiled-coil region" evidence="1">
    <location>
        <begin position="262"/>
        <end position="289"/>
    </location>
</feature>
<sequence length="360" mass="41493">MDNFYETAMTQQDIVKSLENELLSAETEIKTLKEDLRKKEWLIQREREKSQARTNAYLDCLRTLTETKKEMKICKKKVEVLQEGNAAFNEMWNGLTSEKKQLEDEVQQKDEIIQRETEKSLVQTNAYMACLGTLTVKEKELNSWMAQCDALQEGHLLELSQVEETCRKKLEVLHEENAALNEMWNGLASEMNQLEDEVQQKDEIIQRETEQTLVQTSAYMACLGTLTVKEKELKSWMAQCDALQAGHHLELSQVGETCRMKLEVLHKENAALNETVNRLTSVNANSEDEVQLKDEIIQRETEKMRARFNAYINCLGTLTVKEKELPSELKSCKAQCDALQAGHHLELSQVEETCRKKQEA</sequence>
<accession>A0A9N7W2W5</accession>
<organism evidence="2 3">
    <name type="scientific">Pleuronectes platessa</name>
    <name type="common">European plaice</name>
    <dbReference type="NCBI Taxonomy" id="8262"/>
    <lineage>
        <taxon>Eukaryota</taxon>
        <taxon>Metazoa</taxon>
        <taxon>Chordata</taxon>
        <taxon>Craniata</taxon>
        <taxon>Vertebrata</taxon>
        <taxon>Euteleostomi</taxon>
        <taxon>Actinopterygii</taxon>
        <taxon>Neopterygii</taxon>
        <taxon>Teleostei</taxon>
        <taxon>Neoteleostei</taxon>
        <taxon>Acanthomorphata</taxon>
        <taxon>Carangaria</taxon>
        <taxon>Pleuronectiformes</taxon>
        <taxon>Pleuronectoidei</taxon>
        <taxon>Pleuronectidae</taxon>
        <taxon>Pleuronectes</taxon>
    </lineage>
</organism>
<evidence type="ECO:0000313" key="2">
    <source>
        <dbReference type="EMBL" id="CAB1459130.1"/>
    </source>
</evidence>
<protein>
    <submittedName>
        <fullName evidence="2">Uncharacterized protein</fullName>
    </submittedName>
</protein>
<comment type="caution">
    <text evidence="2">The sequence shown here is derived from an EMBL/GenBank/DDBJ whole genome shotgun (WGS) entry which is preliminary data.</text>
</comment>
<evidence type="ECO:0000313" key="3">
    <source>
        <dbReference type="Proteomes" id="UP001153269"/>
    </source>
</evidence>
<feature type="coiled-coil region" evidence="1">
    <location>
        <begin position="8"/>
        <end position="49"/>
    </location>
</feature>
<proteinExistence type="predicted"/>
<dbReference type="AlphaFoldDB" id="A0A9N7W2W5"/>
<keyword evidence="1" id="KW-0175">Coiled coil</keyword>
<dbReference type="EMBL" id="CADEAL010004418">
    <property type="protein sequence ID" value="CAB1459130.1"/>
    <property type="molecule type" value="Genomic_DNA"/>
</dbReference>
<feature type="coiled-coil region" evidence="1">
    <location>
        <begin position="177"/>
        <end position="211"/>
    </location>
</feature>
<reference evidence="2" key="1">
    <citation type="submission" date="2020-03" db="EMBL/GenBank/DDBJ databases">
        <authorList>
            <person name="Weist P."/>
        </authorList>
    </citation>
    <scope>NUCLEOTIDE SEQUENCE</scope>
</reference>